<protein>
    <submittedName>
        <fullName evidence="2">Metal-dependent hydrolase</fullName>
    </submittedName>
</protein>
<evidence type="ECO:0000313" key="2">
    <source>
        <dbReference type="EMBL" id="GAA1958133.1"/>
    </source>
</evidence>
<dbReference type="Pfam" id="PF04307">
    <property type="entry name" value="YdjM"/>
    <property type="match status" value="1"/>
</dbReference>
<accession>A0ABP5C6F8</accession>
<evidence type="ECO:0000313" key="3">
    <source>
        <dbReference type="Proteomes" id="UP001499854"/>
    </source>
</evidence>
<dbReference type="Proteomes" id="UP001499854">
    <property type="component" value="Unassembled WGS sequence"/>
</dbReference>
<gene>
    <name evidence="2" type="ORF">GCM10009838_12760</name>
</gene>
<name>A0ABP5C6F8_9ACTN</name>
<evidence type="ECO:0000256" key="1">
    <source>
        <dbReference type="SAM" id="Phobius"/>
    </source>
</evidence>
<comment type="caution">
    <text evidence="2">The sequence shown here is derived from an EMBL/GenBank/DDBJ whole genome shotgun (WGS) entry which is preliminary data.</text>
</comment>
<keyword evidence="2" id="KW-0378">Hydrolase</keyword>
<proteinExistence type="predicted"/>
<keyword evidence="1" id="KW-1133">Transmembrane helix</keyword>
<reference evidence="3" key="1">
    <citation type="journal article" date="2019" name="Int. J. Syst. Evol. Microbiol.">
        <title>The Global Catalogue of Microorganisms (GCM) 10K type strain sequencing project: providing services to taxonomists for standard genome sequencing and annotation.</title>
        <authorList>
            <consortium name="The Broad Institute Genomics Platform"/>
            <consortium name="The Broad Institute Genome Sequencing Center for Infectious Disease"/>
            <person name="Wu L."/>
            <person name="Ma J."/>
        </authorList>
    </citation>
    <scope>NUCLEOTIDE SEQUENCE [LARGE SCALE GENOMIC DNA]</scope>
    <source>
        <strain evidence="3">JCM 16013</strain>
    </source>
</reference>
<feature type="transmembrane region" description="Helical" evidence="1">
    <location>
        <begin position="20"/>
        <end position="38"/>
    </location>
</feature>
<dbReference type="GO" id="GO:0016787">
    <property type="term" value="F:hydrolase activity"/>
    <property type="evidence" value="ECO:0007669"/>
    <property type="project" value="UniProtKB-KW"/>
</dbReference>
<keyword evidence="1" id="KW-0472">Membrane</keyword>
<organism evidence="2 3">
    <name type="scientific">Catenulispora subtropica</name>
    <dbReference type="NCBI Taxonomy" id="450798"/>
    <lineage>
        <taxon>Bacteria</taxon>
        <taxon>Bacillati</taxon>
        <taxon>Actinomycetota</taxon>
        <taxon>Actinomycetes</taxon>
        <taxon>Catenulisporales</taxon>
        <taxon>Catenulisporaceae</taxon>
        <taxon>Catenulispora</taxon>
    </lineage>
</organism>
<feature type="transmembrane region" description="Helical" evidence="1">
    <location>
        <begin position="222"/>
        <end position="239"/>
    </location>
</feature>
<feature type="transmembrane region" description="Helical" evidence="1">
    <location>
        <begin position="119"/>
        <end position="139"/>
    </location>
</feature>
<sequence>MQGGGPAMLGHSHATSGGLAWAAAATTLPMSVLAYPAMHGSTAHIQAKDLIFGTFITAGAALLPDIDHPNGTIAHSMGPITHTLTKGVSKISGGHRHATHSLAFVAGVAYGTWAGEKYLGRYFTLSLVFFMLVLAVRALNLCPPGEKLDAYGPCVLLAGGGTVLMDRWIASAPSWLPFAMGLGALTHLAGDCLTDHGCRLFWPFTFRTGIPIIQRTGNRVETWFLAPAMAIGCAVLLYVKTSSKP</sequence>
<keyword evidence="1" id="KW-0812">Transmembrane</keyword>
<dbReference type="InterPro" id="IPR007404">
    <property type="entry name" value="YdjM-like"/>
</dbReference>
<keyword evidence="3" id="KW-1185">Reference proteome</keyword>
<dbReference type="EMBL" id="BAAAQM010000005">
    <property type="protein sequence ID" value="GAA1958133.1"/>
    <property type="molecule type" value="Genomic_DNA"/>
</dbReference>